<evidence type="ECO:0000256" key="6">
    <source>
        <dbReference type="SAM" id="SignalP"/>
    </source>
</evidence>
<dbReference type="SUPFAM" id="SSF54001">
    <property type="entry name" value="Cysteine proteinases"/>
    <property type="match status" value="1"/>
</dbReference>
<feature type="signal peptide" evidence="6">
    <location>
        <begin position="1"/>
        <end position="19"/>
    </location>
</feature>
<dbReference type="Pfam" id="PF00877">
    <property type="entry name" value="NLPC_P60"/>
    <property type="match status" value="1"/>
</dbReference>
<evidence type="ECO:0000256" key="5">
    <source>
        <dbReference type="ARBA" id="ARBA00022807"/>
    </source>
</evidence>
<name>A0ABT1WFB4_9BURK</name>
<dbReference type="PANTHER" id="PTHR47360">
    <property type="entry name" value="MUREIN DD-ENDOPEPTIDASE MEPS/MUREIN LD-CARBOXYPEPTIDASE"/>
    <property type="match status" value="1"/>
</dbReference>
<dbReference type="RefSeq" id="WP_256763126.1">
    <property type="nucleotide sequence ID" value="NZ_JANIGO010000001.1"/>
</dbReference>
<gene>
    <name evidence="8" type="ORF">NQT62_03210</name>
</gene>
<dbReference type="Gene3D" id="3.90.1720.10">
    <property type="entry name" value="endopeptidase domain like (from Nostoc punctiforme)"/>
    <property type="match status" value="1"/>
</dbReference>
<feature type="chain" id="PRO_5045446370" evidence="6">
    <location>
        <begin position="20"/>
        <end position="168"/>
    </location>
</feature>
<evidence type="ECO:0000256" key="1">
    <source>
        <dbReference type="ARBA" id="ARBA00007074"/>
    </source>
</evidence>
<proteinExistence type="inferred from homology"/>
<reference evidence="8 9" key="1">
    <citation type="submission" date="2022-07" db="EMBL/GenBank/DDBJ databases">
        <authorList>
            <person name="Xamxidin M."/>
            <person name="Wu M."/>
        </authorList>
    </citation>
    <scope>NUCLEOTIDE SEQUENCE [LARGE SCALE GENOMIC DNA]</scope>
    <source>
        <strain evidence="8 9">NBRC 111650</strain>
    </source>
</reference>
<evidence type="ECO:0000256" key="4">
    <source>
        <dbReference type="ARBA" id="ARBA00022801"/>
    </source>
</evidence>
<comment type="caution">
    <text evidence="8">The sequence shown here is derived from an EMBL/GenBank/DDBJ whole genome shotgun (WGS) entry which is preliminary data.</text>
</comment>
<dbReference type="PANTHER" id="PTHR47360:SF1">
    <property type="entry name" value="ENDOPEPTIDASE NLPC-RELATED"/>
    <property type="match status" value="1"/>
</dbReference>
<evidence type="ECO:0000313" key="9">
    <source>
        <dbReference type="Proteomes" id="UP001204142"/>
    </source>
</evidence>
<dbReference type="EMBL" id="JANIGO010000001">
    <property type="protein sequence ID" value="MCQ8895447.1"/>
    <property type="molecule type" value="Genomic_DNA"/>
</dbReference>
<dbReference type="PROSITE" id="PS51935">
    <property type="entry name" value="NLPC_P60"/>
    <property type="match status" value="1"/>
</dbReference>
<keyword evidence="2" id="KW-0645">Protease</keyword>
<keyword evidence="3 6" id="KW-0732">Signal</keyword>
<accession>A0ABT1WFB4</accession>
<keyword evidence="9" id="KW-1185">Reference proteome</keyword>
<comment type="similarity">
    <text evidence="1">Belongs to the peptidase C40 family.</text>
</comment>
<dbReference type="InterPro" id="IPR038765">
    <property type="entry name" value="Papain-like_cys_pep_sf"/>
</dbReference>
<keyword evidence="4" id="KW-0378">Hydrolase</keyword>
<evidence type="ECO:0000313" key="8">
    <source>
        <dbReference type="EMBL" id="MCQ8895447.1"/>
    </source>
</evidence>
<evidence type="ECO:0000256" key="2">
    <source>
        <dbReference type="ARBA" id="ARBA00022670"/>
    </source>
</evidence>
<evidence type="ECO:0000256" key="3">
    <source>
        <dbReference type="ARBA" id="ARBA00022729"/>
    </source>
</evidence>
<evidence type="ECO:0000259" key="7">
    <source>
        <dbReference type="PROSITE" id="PS51935"/>
    </source>
</evidence>
<protein>
    <submittedName>
        <fullName evidence="8">NlpC/P60 family protein</fullName>
    </submittedName>
</protein>
<organism evidence="8 9">
    <name type="scientific">Limnobacter humi</name>
    <dbReference type="NCBI Taxonomy" id="1778671"/>
    <lineage>
        <taxon>Bacteria</taxon>
        <taxon>Pseudomonadati</taxon>
        <taxon>Pseudomonadota</taxon>
        <taxon>Betaproteobacteria</taxon>
        <taxon>Burkholderiales</taxon>
        <taxon>Burkholderiaceae</taxon>
        <taxon>Limnobacter</taxon>
    </lineage>
</organism>
<dbReference type="InterPro" id="IPR052062">
    <property type="entry name" value="Murein_DD/LD_carboxypeptidase"/>
</dbReference>
<keyword evidence="5" id="KW-0788">Thiol protease</keyword>
<sequence length="168" mass="18497">MTGGLAWVLAVAMVLPACSSLQPAMTLDGERLPKGARIAPADGSLKTVQEALLDQLKAWQGTPYRLGGSSRQGVDCSAFTQITLAQRLSLNLPRTTEQQADVGFDVAQEAMQPGDLVFFRTGRRSNHVGIYLGSRWFLHASTSEGVTLNSLDEAYWKRHYWTARRVLF</sequence>
<dbReference type="Proteomes" id="UP001204142">
    <property type="component" value="Unassembled WGS sequence"/>
</dbReference>
<dbReference type="InterPro" id="IPR000064">
    <property type="entry name" value="NLP_P60_dom"/>
</dbReference>
<feature type="domain" description="NlpC/P60" evidence="7">
    <location>
        <begin position="46"/>
        <end position="167"/>
    </location>
</feature>